<gene>
    <name evidence="1" type="ORF">BCF44_104327</name>
</gene>
<dbReference type="Proteomes" id="UP000256269">
    <property type="component" value="Unassembled WGS sequence"/>
</dbReference>
<sequence length="111" mass="11590">MTVERPGWRELAARLVADASRIDSMARTADVPDPAEAAEVAGAVAALTTELRRLSIGVGRAYGGRLPDAVLAGYRDAVKHLADAEPGLALAAGELRRTVLDPWGGSSPTRT</sequence>
<organism evidence="1 2">
    <name type="scientific">Kutzneria buriramensis</name>
    <dbReference type="NCBI Taxonomy" id="1045776"/>
    <lineage>
        <taxon>Bacteria</taxon>
        <taxon>Bacillati</taxon>
        <taxon>Actinomycetota</taxon>
        <taxon>Actinomycetes</taxon>
        <taxon>Pseudonocardiales</taxon>
        <taxon>Pseudonocardiaceae</taxon>
        <taxon>Kutzneria</taxon>
    </lineage>
</organism>
<accession>A0A3E0HUG1</accession>
<comment type="caution">
    <text evidence="1">The sequence shown here is derived from an EMBL/GenBank/DDBJ whole genome shotgun (WGS) entry which is preliminary data.</text>
</comment>
<evidence type="ECO:0000313" key="1">
    <source>
        <dbReference type="EMBL" id="REH50059.1"/>
    </source>
</evidence>
<keyword evidence="2" id="KW-1185">Reference proteome</keyword>
<reference evidence="1 2" key="1">
    <citation type="submission" date="2018-08" db="EMBL/GenBank/DDBJ databases">
        <title>Genomic Encyclopedia of Archaeal and Bacterial Type Strains, Phase II (KMG-II): from individual species to whole genera.</title>
        <authorList>
            <person name="Goeker M."/>
        </authorList>
    </citation>
    <scope>NUCLEOTIDE SEQUENCE [LARGE SCALE GENOMIC DNA]</scope>
    <source>
        <strain evidence="1 2">DSM 45791</strain>
    </source>
</reference>
<proteinExistence type="predicted"/>
<dbReference type="RefSeq" id="WP_116174585.1">
    <property type="nucleotide sequence ID" value="NZ_CP144375.1"/>
</dbReference>
<protein>
    <submittedName>
        <fullName evidence="1">Uncharacterized protein</fullName>
    </submittedName>
</protein>
<dbReference type="AlphaFoldDB" id="A0A3E0HUG1"/>
<name>A0A3E0HUG1_9PSEU</name>
<dbReference type="EMBL" id="QUNO01000004">
    <property type="protein sequence ID" value="REH50059.1"/>
    <property type="molecule type" value="Genomic_DNA"/>
</dbReference>
<evidence type="ECO:0000313" key="2">
    <source>
        <dbReference type="Proteomes" id="UP000256269"/>
    </source>
</evidence>